<dbReference type="GO" id="GO:0004674">
    <property type="term" value="F:protein serine/threonine kinase activity"/>
    <property type="evidence" value="ECO:0007669"/>
    <property type="project" value="UniProtKB-KW"/>
</dbReference>
<dbReference type="Proteomes" id="UP000085678">
    <property type="component" value="Unplaced"/>
</dbReference>
<gene>
    <name evidence="8" type="primary">LOC106161581</name>
</gene>
<evidence type="ECO:0000259" key="6">
    <source>
        <dbReference type="PROSITE" id="PS50011"/>
    </source>
</evidence>
<dbReference type="Gene3D" id="1.10.510.10">
    <property type="entry name" value="Transferase(Phosphotransferase) domain 1"/>
    <property type="match status" value="1"/>
</dbReference>
<dbReference type="Pfam" id="PF00069">
    <property type="entry name" value="Pkinase"/>
    <property type="match status" value="1"/>
</dbReference>
<dbReference type="CDD" id="cd00180">
    <property type="entry name" value="PKc"/>
    <property type="match status" value="1"/>
</dbReference>
<dbReference type="InParanoid" id="A0A1S3I6X3"/>
<accession>A0A1S3I6X3</accession>
<dbReference type="STRING" id="7574.A0A1S3I6X3"/>
<proteinExistence type="predicted"/>
<evidence type="ECO:0000256" key="1">
    <source>
        <dbReference type="ARBA" id="ARBA00022527"/>
    </source>
</evidence>
<dbReference type="KEGG" id="lak:106161581"/>
<keyword evidence="7" id="KW-1185">Reference proteome</keyword>
<dbReference type="AlphaFoldDB" id="A0A1S3I6X3"/>
<dbReference type="OrthoDB" id="601334at2759"/>
<evidence type="ECO:0000256" key="4">
    <source>
        <dbReference type="ARBA" id="ARBA00022777"/>
    </source>
</evidence>
<feature type="domain" description="Protein kinase" evidence="6">
    <location>
        <begin position="33"/>
        <end position="334"/>
    </location>
</feature>
<dbReference type="InterPro" id="IPR011009">
    <property type="entry name" value="Kinase-like_dom_sf"/>
</dbReference>
<dbReference type="RefSeq" id="XP_013394030.1">
    <property type="nucleotide sequence ID" value="XM_013538576.1"/>
</dbReference>
<dbReference type="PROSITE" id="PS50011">
    <property type="entry name" value="PROTEIN_KINASE_DOM"/>
    <property type="match status" value="1"/>
</dbReference>
<evidence type="ECO:0000256" key="5">
    <source>
        <dbReference type="ARBA" id="ARBA00022840"/>
    </source>
</evidence>
<keyword evidence="3" id="KW-0547">Nucleotide-binding</keyword>
<dbReference type="GO" id="GO:0005524">
    <property type="term" value="F:ATP binding"/>
    <property type="evidence" value="ECO:0007669"/>
    <property type="project" value="UniProtKB-KW"/>
</dbReference>
<evidence type="ECO:0000256" key="3">
    <source>
        <dbReference type="ARBA" id="ARBA00022741"/>
    </source>
</evidence>
<dbReference type="GeneID" id="106161581"/>
<evidence type="ECO:0000313" key="7">
    <source>
        <dbReference type="Proteomes" id="UP000085678"/>
    </source>
</evidence>
<evidence type="ECO:0000256" key="2">
    <source>
        <dbReference type="ARBA" id="ARBA00022679"/>
    </source>
</evidence>
<organism evidence="7 8">
    <name type="scientific">Lingula anatina</name>
    <name type="common">Brachiopod</name>
    <name type="synonym">Lingula unguis</name>
    <dbReference type="NCBI Taxonomy" id="7574"/>
    <lineage>
        <taxon>Eukaryota</taxon>
        <taxon>Metazoa</taxon>
        <taxon>Spiralia</taxon>
        <taxon>Lophotrochozoa</taxon>
        <taxon>Brachiopoda</taxon>
        <taxon>Linguliformea</taxon>
        <taxon>Lingulata</taxon>
        <taxon>Lingulida</taxon>
        <taxon>Linguloidea</taxon>
        <taxon>Lingulidae</taxon>
        <taxon>Lingula</taxon>
    </lineage>
</organism>
<dbReference type="InterPro" id="IPR000719">
    <property type="entry name" value="Prot_kinase_dom"/>
</dbReference>
<keyword evidence="2" id="KW-0808">Transferase</keyword>
<dbReference type="SUPFAM" id="SSF56112">
    <property type="entry name" value="Protein kinase-like (PK-like)"/>
    <property type="match status" value="1"/>
</dbReference>
<sequence>MAFLGMKYIYNFIFRRETFELEYEVEALFQQDDTMLPILGRGGFGTVFKLRNNLAMKVPKCMEYSYHIREEVIVMKLAHSDFILGLVHSFDVRPELTVLISEICPMDVEALQEYCERNFDAVPLRMVQFIATCVCKAIDHLHQLKMAHFDLKCTNVLISQQGIPKLCDLGSAHPLTEDGESIWGPGLVNFTLLKNLTPEVLTGTSASWKVDFYALGVMLFELLEGRHPLWIEVPSKREATRKILHGTIIYTDTDYVFRDLIDGLVCWLFDYYVNDFPADLVTSPILSIAQEVMANDELVLTLLNERSRSVHNETSESDSDLADILAFYNEASDG</sequence>
<dbReference type="PROSITE" id="PS00108">
    <property type="entry name" value="PROTEIN_KINASE_ST"/>
    <property type="match status" value="1"/>
</dbReference>
<evidence type="ECO:0000313" key="8">
    <source>
        <dbReference type="RefSeq" id="XP_013394030.1"/>
    </source>
</evidence>
<name>A0A1S3I6X3_LINAN</name>
<keyword evidence="4" id="KW-0418">Kinase</keyword>
<protein>
    <submittedName>
        <fullName evidence="8">Rhodopsin kinase-like</fullName>
    </submittedName>
</protein>
<dbReference type="InterPro" id="IPR008271">
    <property type="entry name" value="Ser/Thr_kinase_AS"/>
</dbReference>
<keyword evidence="5" id="KW-0067">ATP-binding</keyword>
<reference evidence="8" key="1">
    <citation type="submission" date="2025-08" db="UniProtKB">
        <authorList>
            <consortium name="RefSeq"/>
        </authorList>
    </citation>
    <scope>IDENTIFICATION</scope>
    <source>
        <tissue evidence="8">Gonads</tissue>
    </source>
</reference>
<dbReference type="PANTHER" id="PTHR24351">
    <property type="entry name" value="RIBOSOMAL PROTEIN S6 KINASE"/>
    <property type="match status" value="1"/>
</dbReference>
<keyword evidence="1" id="KW-0723">Serine/threonine-protein kinase</keyword>
<dbReference type="SMART" id="SM00220">
    <property type="entry name" value="S_TKc"/>
    <property type="match status" value="1"/>
</dbReference>